<dbReference type="STRING" id="104663.SAMN04488121_105113"/>
<protein>
    <submittedName>
        <fullName evidence="2">Alpha amylase, catalytic domain</fullName>
    </submittedName>
</protein>
<dbReference type="Gene3D" id="3.20.20.80">
    <property type="entry name" value="Glycosidases"/>
    <property type="match status" value="1"/>
</dbReference>
<evidence type="ECO:0000313" key="3">
    <source>
        <dbReference type="Proteomes" id="UP000199045"/>
    </source>
</evidence>
<organism evidence="2 3">
    <name type="scientific">Chitinophaga filiformis</name>
    <name type="common">Myxococcus filiformis</name>
    <name type="synonym">Flexibacter filiformis</name>
    <dbReference type="NCBI Taxonomy" id="104663"/>
    <lineage>
        <taxon>Bacteria</taxon>
        <taxon>Pseudomonadati</taxon>
        <taxon>Bacteroidota</taxon>
        <taxon>Chitinophagia</taxon>
        <taxon>Chitinophagales</taxon>
        <taxon>Chitinophagaceae</taxon>
        <taxon>Chitinophaga</taxon>
    </lineage>
</organism>
<dbReference type="SUPFAM" id="SSF51445">
    <property type="entry name" value="(Trans)glycosidases"/>
    <property type="match status" value="1"/>
</dbReference>
<gene>
    <name evidence="2" type="ORF">SAMN04488121_105113</name>
</gene>
<dbReference type="Proteomes" id="UP000199045">
    <property type="component" value="Unassembled WGS sequence"/>
</dbReference>
<dbReference type="EMBL" id="FNBN01000005">
    <property type="protein sequence ID" value="SDG58958.1"/>
    <property type="molecule type" value="Genomic_DNA"/>
</dbReference>
<dbReference type="InterPro" id="IPR017853">
    <property type="entry name" value="GH"/>
</dbReference>
<dbReference type="Pfam" id="PF00128">
    <property type="entry name" value="Alpha-amylase"/>
    <property type="match status" value="1"/>
</dbReference>
<dbReference type="PANTHER" id="PTHR10357:SF219">
    <property type="entry name" value="MALTOSE ALPHA-D-GLUCOSYLTRANSFERASE"/>
    <property type="match status" value="1"/>
</dbReference>
<dbReference type="PANTHER" id="PTHR10357">
    <property type="entry name" value="ALPHA-AMYLASE FAMILY MEMBER"/>
    <property type="match status" value="1"/>
</dbReference>
<reference evidence="2 3" key="1">
    <citation type="submission" date="2016-10" db="EMBL/GenBank/DDBJ databases">
        <authorList>
            <person name="de Groot N.N."/>
        </authorList>
    </citation>
    <scope>NUCLEOTIDE SEQUENCE [LARGE SCALE GENOMIC DNA]</scope>
    <source>
        <strain evidence="2 3">DSM 527</strain>
    </source>
</reference>
<evidence type="ECO:0000313" key="2">
    <source>
        <dbReference type="EMBL" id="SDG58958.1"/>
    </source>
</evidence>
<accession>A0A1G7VHC3</accession>
<feature type="domain" description="Glycosyl hydrolase family 13 catalytic" evidence="1">
    <location>
        <begin position="9"/>
        <end position="146"/>
    </location>
</feature>
<dbReference type="AlphaFoldDB" id="A0A1G7VHC3"/>
<sequence length="184" mass="21318">MPSCLFMAESALYFCHQGVSGFQLDAVPFIIEKPGSDPDKPEHDLRIIPEIRRFVQWRNGEALILGEANVMPEENNDYFGQDGNGMHTMFNFYANQYLFYGLATGDIEPFKKALLDTREIPPTSQWMFFLRNHDEIDLGRLTDKQREKVYQQFGPEKNMQLYDRGIRRRLGPSTLSTCAKNARK</sequence>
<evidence type="ECO:0000259" key="1">
    <source>
        <dbReference type="Pfam" id="PF00128"/>
    </source>
</evidence>
<proteinExistence type="predicted"/>
<dbReference type="GO" id="GO:0005975">
    <property type="term" value="P:carbohydrate metabolic process"/>
    <property type="evidence" value="ECO:0007669"/>
    <property type="project" value="InterPro"/>
</dbReference>
<name>A0A1G7VHC3_CHIFI</name>
<dbReference type="InterPro" id="IPR006047">
    <property type="entry name" value="GH13_cat_dom"/>
</dbReference>